<dbReference type="Proteomes" id="UP000034407">
    <property type="component" value="Unassembled WGS sequence"/>
</dbReference>
<reference evidence="2 3" key="1">
    <citation type="submission" date="2015-04" db="EMBL/GenBank/DDBJ databases">
        <title>Microcin producing Clostridium sp. JC272T.</title>
        <authorList>
            <person name="Jyothsna T."/>
            <person name="Sasikala C."/>
            <person name="Ramana C."/>
        </authorList>
    </citation>
    <scope>NUCLEOTIDE SEQUENCE [LARGE SCALE GENOMIC DNA]</scope>
    <source>
        <strain evidence="2 3">JC272</strain>
    </source>
</reference>
<dbReference type="EMBL" id="LBBT01000354">
    <property type="protein sequence ID" value="KKX99937.1"/>
    <property type="molecule type" value="Genomic_DNA"/>
</dbReference>
<name>A0A0M3DCF3_9FIRM</name>
<evidence type="ECO:0000313" key="3">
    <source>
        <dbReference type="Proteomes" id="UP000034407"/>
    </source>
</evidence>
<comment type="caution">
    <text evidence="2">The sequence shown here is derived from an EMBL/GenBank/DDBJ whole genome shotgun (WGS) entry which is preliminary data.</text>
</comment>
<dbReference type="AlphaFoldDB" id="A0A0M3DCF3"/>
<dbReference type="OrthoDB" id="2088348at2"/>
<keyword evidence="1" id="KW-0472">Membrane</keyword>
<evidence type="ECO:0000256" key="1">
    <source>
        <dbReference type="SAM" id="Phobius"/>
    </source>
</evidence>
<protein>
    <submittedName>
        <fullName evidence="2">Uncharacterized protein</fullName>
    </submittedName>
</protein>
<dbReference type="RefSeq" id="WP_046824303.1">
    <property type="nucleotide sequence ID" value="NZ_LBBT01000354.1"/>
</dbReference>
<evidence type="ECO:0000313" key="2">
    <source>
        <dbReference type="EMBL" id="KKX99937.1"/>
    </source>
</evidence>
<sequence length="125" mass="14195">MNIQKTTVAFLIILLMTIIIGFVIVIVIDKSFLYGSTIAKPYITTFSSGEILSFCSVLIIFVGTLSLGYVSISQNNKANKTNDPLLKLEKSKRNPIIYFLYINDENKIPIDIYFNKNNEVTIRTY</sequence>
<proteinExistence type="predicted"/>
<feature type="transmembrane region" description="Helical" evidence="1">
    <location>
        <begin position="51"/>
        <end position="72"/>
    </location>
</feature>
<organism evidence="2 3">
    <name type="scientific">Paraclostridium benzoelyticum</name>
    <dbReference type="NCBI Taxonomy" id="1629550"/>
    <lineage>
        <taxon>Bacteria</taxon>
        <taxon>Bacillati</taxon>
        <taxon>Bacillota</taxon>
        <taxon>Clostridia</taxon>
        <taxon>Peptostreptococcales</taxon>
        <taxon>Peptostreptococcaceae</taxon>
        <taxon>Paraclostridium</taxon>
    </lineage>
</organism>
<gene>
    <name evidence="2" type="ORF">VN21_16945</name>
</gene>
<dbReference type="PATRIC" id="fig|1629550.3.peg.2922"/>
<feature type="transmembrane region" description="Helical" evidence="1">
    <location>
        <begin position="7"/>
        <end position="28"/>
    </location>
</feature>
<keyword evidence="1" id="KW-0812">Transmembrane</keyword>
<keyword evidence="3" id="KW-1185">Reference proteome</keyword>
<keyword evidence="1" id="KW-1133">Transmembrane helix</keyword>
<accession>A0A0M3DCF3</accession>